<keyword evidence="3" id="KW-1185">Reference proteome</keyword>
<feature type="transmembrane region" description="Helical" evidence="1">
    <location>
        <begin position="76"/>
        <end position="105"/>
    </location>
</feature>
<gene>
    <name evidence="2" type="ORF">C6Y45_12130</name>
</gene>
<dbReference type="OrthoDB" id="360192at2"/>
<keyword evidence="1" id="KW-0812">Transmembrane</keyword>
<proteinExistence type="predicted"/>
<sequence>MPVMEVRGGIPAGAFLEEGFISTVLISTAGNIAPVLPVLLLFQPVSRLLRKIDLYNKFYHWLYDRVMQKGTKVKKYGGYGLILFTAVPVPSTGAYSACLAAIVFGVPVRTAFLGISVGVVIAGIIVGIVSYPLF</sequence>
<feature type="transmembrane region" description="Helical" evidence="1">
    <location>
        <begin position="111"/>
        <end position="133"/>
    </location>
</feature>
<name>A0A2T4U4H3_9BACI</name>
<dbReference type="AlphaFoldDB" id="A0A2T4U4H3"/>
<comment type="caution">
    <text evidence="2">The sequence shown here is derived from an EMBL/GenBank/DDBJ whole genome shotgun (WGS) entry which is preliminary data.</text>
</comment>
<accession>A0A2T4U4H3</accession>
<dbReference type="EMBL" id="PZJJ01000021">
    <property type="protein sequence ID" value="PTL38301.1"/>
    <property type="molecule type" value="Genomic_DNA"/>
</dbReference>
<organism evidence="2 3">
    <name type="scientific">Alkalicoccus saliphilus</name>
    <dbReference type="NCBI Taxonomy" id="200989"/>
    <lineage>
        <taxon>Bacteria</taxon>
        <taxon>Bacillati</taxon>
        <taxon>Bacillota</taxon>
        <taxon>Bacilli</taxon>
        <taxon>Bacillales</taxon>
        <taxon>Bacillaceae</taxon>
        <taxon>Alkalicoccus</taxon>
    </lineage>
</organism>
<dbReference type="PANTHER" id="PTHR36007">
    <property type="entry name" value="TRANSPORT PROTEIN-RELATED"/>
    <property type="match status" value="1"/>
</dbReference>
<keyword evidence="1" id="KW-1133">Transmembrane helix</keyword>
<dbReference type="Pfam" id="PF06695">
    <property type="entry name" value="Sm_multidrug_ex"/>
    <property type="match status" value="1"/>
</dbReference>
<evidence type="ECO:0000256" key="1">
    <source>
        <dbReference type="SAM" id="Phobius"/>
    </source>
</evidence>
<dbReference type="InterPro" id="IPR009577">
    <property type="entry name" value="Sm_multidrug_ex"/>
</dbReference>
<dbReference type="PANTHER" id="PTHR36007:SF2">
    <property type="entry name" value="TRANSPORT PROTEIN-RELATED"/>
    <property type="match status" value="1"/>
</dbReference>
<protein>
    <submittedName>
        <fullName evidence="2">Ligand-binding protein SH3</fullName>
    </submittedName>
</protein>
<reference evidence="2 3" key="1">
    <citation type="submission" date="2018-03" db="EMBL/GenBank/DDBJ databases">
        <title>Alkalicoccus saliphilus sp. nov., isolated from a mineral pool.</title>
        <authorList>
            <person name="Zhao B."/>
        </authorList>
    </citation>
    <scope>NUCLEOTIDE SEQUENCE [LARGE SCALE GENOMIC DNA]</scope>
    <source>
        <strain evidence="2 3">6AG</strain>
    </source>
</reference>
<feature type="transmembrane region" description="Helical" evidence="1">
    <location>
        <begin position="20"/>
        <end position="42"/>
    </location>
</feature>
<keyword evidence="1" id="KW-0472">Membrane</keyword>
<dbReference type="Proteomes" id="UP000240509">
    <property type="component" value="Unassembled WGS sequence"/>
</dbReference>
<evidence type="ECO:0000313" key="2">
    <source>
        <dbReference type="EMBL" id="PTL38301.1"/>
    </source>
</evidence>
<evidence type="ECO:0000313" key="3">
    <source>
        <dbReference type="Proteomes" id="UP000240509"/>
    </source>
</evidence>